<dbReference type="PANTHER" id="PTHR33219:SF14">
    <property type="entry name" value="PROTEIN COFACTOR ASSEMBLY OF COMPLEX C SUBUNIT B CCB3, CHLOROPLASTIC-RELATED"/>
    <property type="match status" value="1"/>
</dbReference>
<organism evidence="2 3">
    <name type="scientific">Diacronema lutheri</name>
    <name type="common">Unicellular marine alga</name>
    <name type="synonym">Monochrysis lutheri</name>
    <dbReference type="NCBI Taxonomy" id="2081491"/>
    <lineage>
        <taxon>Eukaryota</taxon>
        <taxon>Haptista</taxon>
        <taxon>Haptophyta</taxon>
        <taxon>Pavlovophyceae</taxon>
        <taxon>Pavlovales</taxon>
        <taxon>Pavlovaceae</taxon>
        <taxon>Diacronema</taxon>
    </lineage>
</organism>
<dbReference type="EMBL" id="JAGTXO010000007">
    <property type="protein sequence ID" value="KAG8466630.1"/>
    <property type="molecule type" value="Genomic_DNA"/>
</dbReference>
<evidence type="ECO:0000256" key="1">
    <source>
        <dbReference type="SAM" id="SignalP"/>
    </source>
</evidence>
<dbReference type="OMA" id="MARPCMV"/>
<reference evidence="2" key="1">
    <citation type="submission" date="2021-05" db="EMBL/GenBank/DDBJ databases">
        <title>The genome of the haptophyte Pavlova lutheri (Diacronema luteri, Pavlovales) - a model for lipid biosynthesis in eukaryotic algae.</title>
        <authorList>
            <person name="Hulatt C.J."/>
            <person name="Posewitz M.C."/>
        </authorList>
    </citation>
    <scope>NUCLEOTIDE SEQUENCE</scope>
    <source>
        <strain evidence="2">NIVA-4/92</strain>
    </source>
</reference>
<dbReference type="OrthoDB" id="2066at2759"/>
<dbReference type="Proteomes" id="UP000751190">
    <property type="component" value="Unassembled WGS sequence"/>
</dbReference>
<dbReference type="AlphaFoldDB" id="A0A8J5XW99"/>
<dbReference type="Pfam" id="PF02325">
    <property type="entry name" value="CCB3_YggT"/>
    <property type="match status" value="1"/>
</dbReference>
<evidence type="ECO:0000313" key="3">
    <source>
        <dbReference type="Proteomes" id="UP000751190"/>
    </source>
</evidence>
<dbReference type="PROSITE" id="PS51257">
    <property type="entry name" value="PROKAR_LIPOPROTEIN"/>
    <property type="match status" value="1"/>
</dbReference>
<accession>A0A8J5XW99</accession>
<sequence>MARPCMVVALLACACLSSSAAGAMLRAPLGTLRPNRDATGPLAAQSRRAESRVAMVIPGDTAVEFVIVDGLSNFLNIFNALISVRVLLSWFPQAQGIAALRPVFQLTDPYLNLFRGLIPPIGGLDLSVLPAFFLLNFAQSATPALSATPPRSLKERFESTREQLAVRAAHWAK</sequence>
<keyword evidence="3" id="KW-1185">Reference proteome</keyword>
<name>A0A8J5XW99_DIALT</name>
<keyword evidence="1" id="KW-0732">Signal</keyword>
<feature type="signal peptide" evidence="1">
    <location>
        <begin position="1"/>
        <end position="20"/>
    </location>
</feature>
<proteinExistence type="predicted"/>
<dbReference type="GO" id="GO:0016020">
    <property type="term" value="C:membrane"/>
    <property type="evidence" value="ECO:0007669"/>
    <property type="project" value="InterPro"/>
</dbReference>
<dbReference type="InterPro" id="IPR003425">
    <property type="entry name" value="CCB3/YggT"/>
</dbReference>
<comment type="caution">
    <text evidence="2">The sequence shown here is derived from an EMBL/GenBank/DDBJ whole genome shotgun (WGS) entry which is preliminary data.</text>
</comment>
<protein>
    <submittedName>
        <fullName evidence="2">Uncharacterized protein</fullName>
    </submittedName>
</protein>
<evidence type="ECO:0000313" key="2">
    <source>
        <dbReference type="EMBL" id="KAG8466630.1"/>
    </source>
</evidence>
<feature type="chain" id="PRO_5035193285" evidence="1">
    <location>
        <begin position="21"/>
        <end position="173"/>
    </location>
</feature>
<dbReference type="PANTHER" id="PTHR33219">
    <property type="entry name" value="YLMG HOMOLOG PROTEIN 2, CHLOROPLASTIC"/>
    <property type="match status" value="1"/>
</dbReference>
<gene>
    <name evidence="2" type="ORF">KFE25_008009</name>
</gene>